<comment type="caution">
    <text evidence="2">The sequence shown here is derived from an EMBL/GenBank/DDBJ whole genome shotgun (WGS) entry which is preliminary data.</text>
</comment>
<feature type="transmembrane region" description="Helical" evidence="1">
    <location>
        <begin position="21"/>
        <end position="44"/>
    </location>
</feature>
<evidence type="ECO:0000313" key="3">
    <source>
        <dbReference type="Proteomes" id="UP000451233"/>
    </source>
</evidence>
<feature type="transmembrane region" description="Helical" evidence="1">
    <location>
        <begin position="96"/>
        <end position="116"/>
    </location>
</feature>
<feature type="transmembrane region" description="Helical" evidence="1">
    <location>
        <begin position="176"/>
        <end position="194"/>
    </location>
</feature>
<organism evidence="2 3">
    <name type="scientific">Hufsiella ginkgonis</name>
    <dbReference type="NCBI Taxonomy" id="2695274"/>
    <lineage>
        <taxon>Bacteria</taxon>
        <taxon>Pseudomonadati</taxon>
        <taxon>Bacteroidota</taxon>
        <taxon>Sphingobacteriia</taxon>
        <taxon>Sphingobacteriales</taxon>
        <taxon>Sphingobacteriaceae</taxon>
        <taxon>Hufsiella</taxon>
    </lineage>
</organism>
<dbReference type="RefSeq" id="WP_160907421.1">
    <property type="nucleotide sequence ID" value="NZ_WVHS01000003.1"/>
</dbReference>
<dbReference type="Proteomes" id="UP000451233">
    <property type="component" value="Unassembled WGS sequence"/>
</dbReference>
<evidence type="ECO:0000313" key="2">
    <source>
        <dbReference type="EMBL" id="MXV16427.1"/>
    </source>
</evidence>
<feature type="transmembrane region" description="Helical" evidence="1">
    <location>
        <begin position="128"/>
        <end position="156"/>
    </location>
</feature>
<evidence type="ECO:0000256" key="1">
    <source>
        <dbReference type="SAM" id="Phobius"/>
    </source>
</evidence>
<protein>
    <submittedName>
        <fullName evidence="2">DUF2975 domain-containing protein</fullName>
    </submittedName>
</protein>
<accession>A0A7K1Y033</accession>
<keyword evidence="1" id="KW-0812">Transmembrane</keyword>
<keyword evidence="1" id="KW-0472">Membrane</keyword>
<sequence length="209" mass="23000">MRTFDTMKYRKHPGGLSAVLAVFRMRFPVVLALTALFLVFSGYMMVAGDPAVKMIAVNAHAVPPKGTAGSSGDAMHYDYHFKARNLADWLAFDRGMFAGFGFFNALFTMAVLTYGYRVTRILTLRQPFLFPVANYLQVIGWIIIAGGVLNTVRYFYIAAAVRSITGGSYRADLSSASGYTLAAGIIILIAAKVYRRGCELQAERTKHSI</sequence>
<proteinExistence type="predicted"/>
<gene>
    <name evidence="2" type="ORF">GS398_14030</name>
</gene>
<dbReference type="AlphaFoldDB" id="A0A7K1Y033"/>
<keyword evidence="3" id="KW-1185">Reference proteome</keyword>
<dbReference type="EMBL" id="WVHS01000003">
    <property type="protein sequence ID" value="MXV16427.1"/>
    <property type="molecule type" value="Genomic_DNA"/>
</dbReference>
<reference evidence="2 3" key="1">
    <citation type="submission" date="2019-11" db="EMBL/GenBank/DDBJ databases">
        <title>Pedobacter sp. HMF7056 Genome sequencing and assembly.</title>
        <authorList>
            <person name="Kang H."/>
            <person name="Kim H."/>
            <person name="Joh K."/>
        </authorList>
    </citation>
    <scope>NUCLEOTIDE SEQUENCE [LARGE SCALE GENOMIC DNA]</scope>
    <source>
        <strain evidence="2 3">HMF7056</strain>
    </source>
</reference>
<keyword evidence="1" id="KW-1133">Transmembrane helix</keyword>
<name>A0A7K1Y033_9SPHI</name>